<feature type="transmembrane region" description="Helical" evidence="1">
    <location>
        <begin position="85"/>
        <end position="106"/>
    </location>
</feature>
<keyword evidence="1" id="KW-0472">Membrane</keyword>
<dbReference type="EMBL" id="LT622875">
    <property type="protein sequence ID" value="SCW23877.1"/>
    <property type="molecule type" value="Genomic_DNA"/>
</dbReference>
<geneLocation type="chloroplast" evidence="2"/>
<keyword evidence="1" id="KW-1133">Transmembrane helix</keyword>
<organism evidence="2">
    <name type="scientific">Yamadaella caenomyce</name>
    <dbReference type="NCBI Taxonomy" id="259029"/>
    <lineage>
        <taxon>Eukaryota</taxon>
        <taxon>Rhodophyta</taxon>
        <taxon>Florideophyceae</taxon>
        <taxon>Nemaliophycidae</taxon>
        <taxon>Nemaliales</taxon>
        <taxon>Liagoraceae</taxon>
        <taxon>Yamadaella</taxon>
    </lineage>
</organism>
<evidence type="ECO:0000256" key="1">
    <source>
        <dbReference type="SAM" id="Phobius"/>
    </source>
</evidence>
<evidence type="ECO:0000313" key="2">
    <source>
        <dbReference type="EMBL" id="SCW23877.1"/>
    </source>
</evidence>
<gene>
    <name evidence="2" type="primary">ORF_11</name>
    <name evidence="2" type="ORF">J0255_207</name>
</gene>
<dbReference type="GeneID" id="29998024"/>
<protein>
    <submittedName>
        <fullName evidence="2">Uncharacterized protein</fullName>
    </submittedName>
</protein>
<dbReference type="RefSeq" id="YP_009315422.1">
    <property type="nucleotide sequence ID" value="NC_031666.1"/>
</dbReference>
<keyword evidence="2" id="KW-0150">Chloroplast</keyword>
<accession>A0A1G4NZ03</accession>
<keyword evidence="1" id="KW-0812">Transmembrane</keyword>
<reference evidence="2" key="1">
    <citation type="submission" date="2016-10" db="EMBL/GenBank/DDBJ databases">
        <title>Chloroplast genomes as a tool to resolve red algal phylogenies: a case study in the Nemaliales.</title>
        <authorList>
            <person name="Costa J.F."/>
            <person name="Lin S.M."/>
            <person name="Macaya E.C."/>
            <person name="Fernandez-Garcia C."/>
            <person name="Verbruggen H."/>
        </authorList>
    </citation>
    <scope>NUCLEOTIDE SEQUENCE</scope>
    <source>
        <strain evidence="2">J.0255</strain>
    </source>
</reference>
<keyword evidence="2" id="KW-0934">Plastid</keyword>
<proteinExistence type="predicted"/>
<reference evidence="2" key="2">
    <citation type="submission" date="2016-10" db="EMBL/GenBank/DDBJ databases">
        <authorList>
            <person name="de Groot N.N."/>
        </authorList>
    </citation>
    <scope>NUCLEOTIDE SEQUENCE</scope>
    <source>
        <strain evidence="2">J.0255</strain>
    </source>
</reference>
<dbReference type="AlphaFoldDB" id="A0A1G4NZ03"/>
<name>A0A1G4NZ03_9FLOR</name>
<sequence length="131" mass="15121">MSRFLKGHFLIVHSSFCKNNFVISITAFCNNDIYDVASIEVDAAHVDFVISSRPDLSYSFFVLSFCITFMSRIDQSVTLQVIIYNYSAVSLYLWVGYNVTGVFHLFHDAGTYFKLKFVKSKTKNVLRRFLI</sequence>